<accession>A0A1I7GLV5</accession>
<dbReference type="GO" id="GO:0016787">
    <property type="term" value="F:hydrolase activity"/>
    <property type="evidence" value="ECO:0007669"/>
    <property type="project" value="UniProtKB-KW"/>
</dbReference>
<evidence type="ECO:0000313" key="3">
    <source>
        <dbReference type="Proteomes" id="UP000183656"/>
    </source>
</evidence>
<protein>
    <submittedName>
        <fullName evidence="2">Broad specificity phosphatase PhoE</fullName>
    </submittedName>
</protein>
<dbReference type="CDD" id="cd07067">
    <property type="entry name" value="HP_PGM_like"/>
    <property type="match status" value="1"/>
</dbReference>
<keyword evidence="3" id="KW-1185">Reference proteome</keyword>
<evidence type="ECO:0000313" key="2">
    <source>
        <dbReference type="EMBL" id="SFU49236.1"/>
    </source>
</evidence>
<dbReference type="InterPro" id="IPR029033">
    <property type="entry name" value="His_PPase_superfam"/>
</dbReference>
<dbReference type="PANTHER" id="PTHR20935:SF0">
    <property type="entry name" value="SERINE_THREONINE-PROTEIN PHOSPHATASE PGAM5, MITOCHONDRIAL"/>
    <property type="match status" value="1"/>
</dbReference>
<dbReference type="PANTHER" id="PTHR20935">
    <property type="entry name" value="PHOSPHOGLYCERATE MUTASE-RELATED"/>
    <property type="match status" value="1"/>
</dbReference>
<dbReference type="InterPro" id="IPR051021">
    <property type="entry name" value="Mito_Ser/Thr_phosphatase"/>
</dbReference>
<dbReference type="STRING" id="343013.SAMN04489707_100616"/>
<dbReference type="SMART" id="SM00855">
    <property type="entry name" value="PGAM"/>
    <property type="match status" value="1"/>
</dbReference>
<dbReference type="EMBL" id="FPBX01000006">
    <property type="protein sequence ID" value="SFU49236.1"/>
    <property type="molecule type" value="Genomic_DNA"/>
</dbReference>
<dbReference type="Gene3D" id="3.40.50.1240">
    <property type="entry name" value="Phosphoglycerate mutase-like"/>
    <property type="match status" value="1"/>
</dbReference>
<dbReference type="AlphaFoldDB" id="A0A1I7GLV5"/>
<proteinExistence type="predicted"/>
<dbReference type="Pfam" id="PF00300">
    <property type="entry name" value="His_Phos_1"/>
    <property type="match status" value="1"/>
</dbReference>
<dbReference type="SUPFAM" id="SSF53254">
    <property type="entry name" value="Phosphoglycerate mutase-like"/>
    <property type="match status" value="1"/>
</dbReference>
<name>A0A1I7GLV5_9BURK</name>
<sequence length="233" mass="25067">MAQRLRTIAAMGTLYLVRHGQASFGAANYDQLSPRGLEQAQRLGAYWRARGLRFDAVLTGTLQRHAQTLAGIGEALGPLPPAQALPGLDEYDSLALIRAIHTAPLAKPDTPELFRQHFRILCDALAQWMGGTISPQGMPSWEDFSSGVHAALDLVRRAHAGQNVLLVSSGGPISTAVGQVLGTSPEVTIALNMRIRNSAVTEFSISPKRLMLQTFNTLPHLDAPEHAALVTHA</sequence>
<dbReference type="InterPro" id="IPR013078">
    <property type="entry name" value="His_Pase_superF_clade-1"/>
</dbReference>
<evidence type="ECO:0000256" key="1">
    <source>
        <dbReference type="ARBA" id="ARBA00022801"/>
    </source>
</evidence>
<dbReference type="Proteomes" id="UP000183656">
    <property type="component" value="Unassembled WGS sequence"/>
</dbReference>
<reference evidence="2 3" key="1">
    <citation type="submission" date="2016-10" db="EMBL/GenBank/DDBJ databases">
        <authorList>
            <person name="de Groot N.N."/>
        </authorList>
    </citation>
    <scope>NUCLEOTIDE SEQUENCE [LARGE SCALE GENOMIC DNA]</scope>
    <source>
        <strain evidence="2 3">R-24608</strain>
    </source>
</reference>
<keyword evidence="1" id="KW-0378">Hydrolase</keyword>
<gene>
    <name evidence="2" type="ORF">SAMN04489707_100616</name>
</gene>
<organism evidence="2 3">
    <name type="scientific">Paenacidovorax caeni</name>
    <dbReference type="NCBI Taxonomy" id="343013"/>
    <lineage>
        <taxon>Bacteria</taxon>
        <taxon>Pseudomonadati</taxon>
        <taxon>Pseudomonadota</taxon>
        <taxon>Betaproteobacteria</taxon>
        <taxon>Burkholderiales</taxon>
        <taxon>Comamonadaceae</taxon>
        <taxon>Paenacidovorax</taxon>
    </lineage>
</organism>